<evidence type="ECO:0000313" key="1">
    <source>
        <dbReference type="EMBL" id="GAA4098409.1"/>
    </source>
</evidence>
<gene>
    <name evidence="1" type="ORF">GCM10022392_22770</name>
</gene>
<evidence type="ECO:0000313" key="2">
    <source>
        <dbReference type="Proteomes" id="UP001500841"/>
    </source>
</evidence>
<dbReference type="Pfam" id="PF14114">
    <property type="entry name" value="DUF4286"/>
    <property type="match status" value="1"/>
</dbReference>
<evidence type="ECO:0008006" key="3">
    <source>
        <dbReference type="Google" id="ProtNLM"/>
    </source>
</evidence>
<organism evidence="1 2">
    <name type="scientific">Mucilaginibacter panaciglaebae</name>
    <dbReference type="NCBI Taxonomy" id="502331"/>
    <lineage>
        <taxon>Bacteria</taxon>
        <taxon>Pseudomonadati</taxon>
        <taxon>Bacteroidota</taxon>
        <taxon>Sphingobacteriia</taxon>
        <taxon>Sphingobacteriales</taxon>
        <taxon>Sphingobacteriaceae</taxon>
        <taxon>Mucilaginibacter</taxon>
    </lineage>
</organism>
<name>A0ABP7WW90_9SPHI</name>
<accession>A0ABP7WW90</accession>
<reference evidence="2" key="1">
    <citation type="journal article" date="2019" name="Int. J. Syst. Evol. Microbiol.">
        <title>The Global Catalogue of Microorganisms (GCM) 10K type strain sequencing project: providing services to taxonomists for standard genome sequencing and annotation.</title>
        <authorList>
            <consortium name="The Broad Institute Genomics Platform"/>
            <consortium name="The Broad Institute Genome Sequencing Center for Infectious Disease"/>
            <person name="Wu L."/>
            <person name="Ma J."/>
        </authorList>
    </citation>
    <scope>NUCLEOTIDE SEQUENCE [LARGE SCALE GENOMIC DNA]</scope>
    <source>
        <strain evidence="2">JCM 17085</strain>
    </source>
</reference>
<dbReference type="EMBL" id="BAABCV010000007">
    <property type="protein sequence ID" value="GAA4098409.1"/>
    <property type="molecule type" value="Genomic_DNA"/>
</dbReference>
<protein>
    <recommendedName>
        <fullName evidence="3">DUF4286 family protein</fullName>
    </recommendedName>
</protein>
<sequence length="100" mass="12084">MIIYNETIIVDEGIHKQWLNWMQTEYIPMVMKTGFFSSYKILNVLDSPNEGVTYCIQYTTDKREKYNEFNTHHWLGMQALHQQKFENQFVLFHTLMQTVN</sequence>
<dbReference type="InterPro" id="IPR025563">
    <property type="entry name" value="DUF4286"/>
</dbReference>
<keyword evidence="2" id="KW-1185">Reference proteome</keyword>
<dbReference type="Proteomes" id="UP001500841">
    <property type="component" value="Unassembled WGS sequence"/>
</dbReference>
<comment type="caution">
    <text evidence="1">The sequence shown here is derived from an EMBL/GenBank/DDBJ whole genome shotgun (WGS) entry which is preliminary data.</text>
</comment>
<dbReference type="RefSeq" id="WP_345104328.1">
    <property type="nucleotide sequence ID" value="NZ_BAABCV010000007.1"/>
</dbReference>
<proteinExistence type="predicted"/>